<dbReference type="GO" id="GO:0005634">
    <property type="term" value="C:nucleus"/>
    <property type="evidence" value="ECO:0007669"/>
    <property type="project" value="TreeGrafter"/>
</dbReference>
<protein>
    <submittedName>
        <fullName evidence="2">G1 s-specific cyclin</fullName>
    </submittedName>
</protein>
<dbReference type="Gene3D" id="1.10.472.10">
    <property type="entry name" value="Cyclin-like"/>
    <property type="match status" value="1"/>
</dbReference>
<gene>
    <name evidence="2" type="ORF">CI238_08340</name>
</gene>
<proteinExistence type="predicted"/>
<accession>A0A167AXV3</accession>
<name>A0A167AXV3_COLIC</name>
<dbReference type="EMBL" id="LFIW01001839">
    <property type="protein sequence ID" value="KZL80654.1"/>
    <property type="molecule type" value="Genomic_DNA"/>
</dbReference>
<evidence type="ECO:0000256" key="1">
    <source>
        <dbReference type="SAM" id="MobiDB-lite"/>
    </source>
</evidence>
<keyword evidence="3" id="KW-1185">Reference proteome</keyword>
<dbReference type="GO" id="GO:0000307">
    <property type="term" value="C:cyclin-dependent protein kinase holoenzyme complex"/>
    <property type="evidence" value="ECO:0007669"/>
    <property type="project" value="TreeGrafter"/>
</dbReference>
<reference evidence="2 3" key="1">
    <citation type="submission" date="2015-06" db="EMBL/GenBank/DDBJ databases">
        <title>Survival trade-offs in plant roots during colonization by closely related pathogenic and mutualistic fungi.</title>
        <authorList>
            <person name="Hacquard S."/>
            <person name="Kracher B."/>
            <person name="Hiruma K."/>
            <person name="Weinman A."/>
            <person name="Muench P."/>
            <person name="Garrido Oter R."/>
            <person name="Ver Loren van Themaat E."/>
            <person name="Dallerey J.-F."/>
            <person name="Damm U."/>
            <person name="Henrissat B."/>
            <person name="Lespinet O."/>
            <person name="Thon M."/>
            <person name="Kemen E."/>
            <person name="McHardy A.C."/>
            <person name="Schulze-Lefert P."/>
            <person name="O'Connell R.J."/>
        </authorList>
    </citation>
    <scope>NUCLEOTIDE SEQUENCE [LARGE SCALE GENOMIC DNA]</scope>
    <source>
        <strain evidence="2 3">MAFF 238704</strain>
    </source>
</reference>
<dbReference type="PANTHER" id="PTHR15615:SF36">
    <property type="entry name" value="PHO85 CYCLIN-5"/>
    <property type="match status" value="1"/>
</dbReference>
<evidence type="ECO:0000313" key="2">
    <source>
        <dbReference type="EMBL" id="KZL80654.1"/>
    </source>
</evidence>
<dbReference type="AlphaFoldDB" id="A0A167AXV3"/>
<dbReference type="Proteomes" id="UP000076584">
    <property type="component" value="Unassembled WGS sequence"/>
</dbReference>
<dbReference type="Pfam" id="PF08613">
    <property type="entry name" value="Cyclin"/>
    <property type="match status" value="1"/>
</dbReference>
<dbReference type="CDD" id="cd20557">
    <property type="entry name" value="CYCLIN_ScPCL1-like"/>
    <property type="match status" value="1"/>
</dbReference>
<dbReference type="PANTHER" id="PTHR15615">
    <property type="match status" value="1"/>
</dbReference>
<dbReference type="GO" id="GO:0019901">
    <property type="term" value="F:protein kinase binding"/>
    <property type="evidence" value="ECO:0007669"/>
    <property type="project" value="InterPro"/>
</dbReference>
<comment type="caution">
    <text evidence="2">The sequence shown here is derived from an EMBL/GenBank/DDBJ whole genome shotgun (WGS) entry which is preliminary data.</text>
</comment>
<evidence type="ECO:0000313" key="3">
    <source>
        <dbReference type="Proteomes" id="UP000076584"/>
    </source>
</evidence>
<dbReference type="InterPro" id="IPR013922">
    <property type="entry name" value="Cyclin_PHO80-like"/>
</dbReference>
<dbReference type="STRING" id="1573173.A0A167AXV3"/>
<sequence>MPRSPTVVLPASSSRRPRTSRPRPELAPVLWGMASHHPNPAAFLAWNPADFRLGRVRSRKMLHAEILASCRGFTDKLLVALWPVPVPAKVVDETATTLRSFLETLLRRSSASYNTLLAAFYYLVLFQSITTLPLDTTKHTPGLQKLRSLQCPRRMFLAALMLGWKFTQEQAFSTTTWATLSGLSARELNRNEAAFLSVIDWRLYISQAVFAQWDTEVSYHVQTPDVALSGALFGFGSSIVVT</sequence>
<organism evidence="2 3">
    <name type="scientific">Colletotrichum incanum</name>
    <name type="common">Soybean anthracnose fungus</name>
    <dbReference type="NCBI Taxonomy" id="1573173"/>
    <lineage>
        <taxon>Eukaryota</taxon>
        <taxon>Fungi</taxon>
        <taxon>Dikarya</taxon>
        <taxon>Ascomycota</taxon>
        <taxon>Pezizomycotina</taxon>
        <taxon>Sordariomycetes</taxon>
        <taxon>Hypocreomycetidae</taxon>
        <taxon>Glomerellales</taxon>
        <taxon>Glomerellaceae</taxon>
        <taxon>Colletotrichum</taxon>
        <taxon>Colletotrichum spaethianum species complex</taxon>
    </lineage>
</organism>
<feature type="region of interest" description="Disordered" evidence="1">
    <location>
        <begin position="1"/>
        <end position="24"/>
    </location>
</feature>
<dbReference type="GO" id="GO:0016538">
    <property type="term" value="F:cyclin-dependent protein serine/threonine kinase regulator activity"/>
    <property type="evidence" value="ECO:0007669"/>
    <property type="project" value="TreeGrafter"/>
</dbReference>